<dbReference type="EMBL" id="MU003710">
    <property type="protein sequence ID" value="KAF2805198.1"/>
    <property type="molecule type" value="Genomic_DNA"/>
</dbReference>
<evidence type="ECO:0000313" key="1">
    <source>
        <dbReference type="EMBL" id="KAF2805198.1"/>
    </source>
</evidence>
<sequence>MSTADSQFDSFFKLLVLAEGNDNDNADKLPIGDRVHAIVELKATGKQAPMYAFRDELDGLEFDEPNCTLAQAAALWCLRKRGGDSAPVYYDDVKLTDYRHALNCLSPFDDNEIFCVKIRCEGEQHRYNASRFVRVGVFRHGPAVLDGELSPTSNLVNLPVLVWKEREREKTQQGEGFSLVNESASPLFMNTDPRSDSWGLVPSHWQHGVGNALVFREDEKDLATEHAVLLSRFCQEKLKPMFENATEADETRQESRV</sequence>
<protein>
    <submittedName>
        <fullName evidence="1 3">Uncharacterized protein</fullName>
    </submittedName>
</protein>
<dbReference type="AlphaFoldDB" id="A0A6A6Y9G1"/>
<evidence type="ECO:0000313" key="2">
    <source>
        <dbReference type="Proteomes" id="UP000504636"/>
    </source>
</evidence>
<gene>
    <name evidence="1 3" type="ORF">BDZ99DRAFT_502058</name>
</gene>
<dbReference type="RefSeq" id="XP_033572162.1">
    <property type="nucleotide sequence ID" value="XM_033723865.1"/>
</dbReference>
<proteinExistence type="predicted"/>
<accession>A0A6A6Y9G1</accession>
<keyword evidence="2" id="KW-1185">Reference proteome</keyword>
<organism evidence="1">
    <name type="scientific">Mytilinidion resinicola</name>
    <dbReference type="NCBI Taxonomy" id="574789"/>
    <lineage>
        <taxon>Eukaryota</taxon>
        <taxon>Fungi</taxon>
        <taxon>Dikarya</taxon>
        <taxon>Ascomycota</taxon>
        <taxon>Pezizomycotina</taxon>
        <taxon>Dothideomycetes</taxon>
        <taxon>Pleosporomycetidae</taxon>
        <taxon>Mytilinidiales</taxon>
        <taxon>Mytilinidiaceae</taxon>
        <taxon>Mytilinidion</taxon>
    </lineage>
</organism>
<reference evidence="1 3" key="1">
    <citation type="journal article" date="2020" name="Stud. Mycol.">
        <title>101 Dothideomycetes genomes: a test case for predicting lifestyles and emergence of pathogens.</title>
        <authorList>
            <person name="Haridas S."/>
            <person name="Albert R."/>
            <person name="Binder M."/>
            <person name="Bloem J."/>
            <person name="Labutti K."/>
            <person name="Salamov A."/>
            <person name="Andreopoulos B."/>
            <person name="Baker S."/>
            <person name="Barry K."/>
            <person name="Bills G."/>
            <person name="Bluhm B."/>
            <person name="Cannon C."/>
            <person name="Castanera R."/>
            <person name="Culley D."/>
            <person name="Daum C."/>
            <person name="Ezra D."/>
            <person name="Gonzalez J."/>
            <person name="Henrissat B."/>
            <person name="Kuo A."/>
            <person name="Liang C."/>
            <person name="Lipzen A."/>
            <person name="Lutzoni F."/>
            <person name="Magnuson J."/>
            <person name="Mondo S."/>
            <person name="Nolan M."/>
            <person name="Ohm R."/>
            <person name="Pangilinan J."/>
            <person name="Park H.-J."/>
            <person name="Ramirez L."/>
            <person name="Alfaro M."/>
            <person name="Sun H."/>
            <person name="Tritt A."/>
            <person name="Yoshinaga Y."/>
            <person name="Zwiers L.-H."/>
            <person name="Turgeon B."/>
            <person name="Goodwin S."/>
            <person name="Spatafora J."/>
            <person name="Crous P."/>
            <person name="Grigoriev I."/>
        </authorList>
    </citation>
    <scope>NUCLEOTIDE SEQUENCE</scope>
    <source>
        <strain evidence="1 3">CBS 304.34</strain>
    </source>
</reference>
<dbReference type="OrthoDB" id="437457at2759"/>
<dbReference type="GeneID" id="54464758"/>
<reference evidence="3" key="2">
    <citation type="submission" date="2020-04" db="EMBL/GenBank/DDBJ databases">
        <authorList>
            <consortium name="NCBI Genome Project"/>
        </authorList>
    </citation>
    <scope>NUCLEOTIDE SEQUENCE</scope>
    <source>
        <strain evidence="3">CBS 304.34</strain>
    </source>
</reference>
<name>A0A6A6Y9G1_9PEZI</name>
<reference evidence="3" key="3">
    <citation type="submission" date="2025-04" db="UniProtKB">
        <authorList>
            <consortium name="RefSeq"/>
        </authorList>
    </citation>
    <scope>IDENTIFICATION</scope>
    <source>
        <strain evidence="3">CBS 304.34</strain>
    </source>
</reference>
<evidence type="ECO:0000313" key="3">
    <source>
        <dbReference type="RefSeq" id="XP_033572162.1"/>
    </source>
</evidence>
<dbReference type="Proteomes" id="UP000504636">
    <property type="component" value="Unplaced"/>
</dbReference>